<dbReference type="InterPro" id="IPR004387">
    <property type="entry name" value="Pept_M50_Zn"/>
</dbReference>
<feature type="transmembrane region" description="Helical" evidence="11">
    <location>
        <begin position="6"/>
        <end position="29"/>
    </location>
</feature>
<feature type="transmembrane region" description="Helical" evidence="11">
    <location>
        <begin position="102"/>
        <end position="119"/>
    </location>
</feature>
<dbReference type="GO" id="GO:0046872">
    <property type="term" value="F:metal ion binding"/>
    <property type="evidence" value="ECO:0007669"/>
    <property type="project" value="UniProtKB-KW"/>
</dbReference>
<dbReference type="PANTHER" id="PTHR42837">
    <property type="entry name" value="REGULATOR OF SIGMA-E PROTEASE RSEP"/>
    <property type="match status" value="1"/>
</dbReference>
<dbReference type="Pfam" id="PF17820">
    <property type="entry name" value="PDZ_6"/>
    <property type="match status" value="1"/>
</dbReference>
<evidence type="ECO:0000313" key="13">
    <source>
        <dbReference type="EMBL" id="MCA9756504.1"/>
    </source>
</evidence>
<keyword evidence="7 11" id="KW-0862">Zinc</keyword>
<protein>
    <recommendedName>
        <fullName evidence="11">Zinc metalloprotease</fullName>
        <ecNumber evidence="11">3.4.24.-</ecNumber>
    </recommendedName>
</protein>
<dbReference type="Gene3D" id="2.30.42.10">
    <property type="match status" value="1"/>
</dbReference>
<proteinExistence type="inferred from homology"/>
<keyword evidence="10 11" id="KW-0472">Membrane</keyword>
<keyword evidence="4" id="KW-0645">Protease</keyword>
<dbReference type="CDD" id="cd23081">
    <property type="entry name" value="cpPDZ_EcRseP-like"/>
    <property type="match status" value="1"/>
</dbReference>
<dbReference type="GO" id="GO:0006508">
    <property type="term" value="P:proteolysis"/>
    <property type="evidence" value="ECO:0007669"/>
    <property type="project" value="UniProtKB-KW"/>
</dbReference>
<dbReference type="AlphaFoldDB" id="A0A956NC85"/>
<feature type="domain" description="PDZ" evidence="12">
    <location>
        <begin position="127"/>
        <end position="178"/>
    </location>
</feature>
<comment type="caution">
    <text evidence="13">The sequence shown here is derived from an EMBL/GenBank/DDBJ whole genome shotgun (WGS) entry which is preliminary data.</text>
</comment>
<dbReference type="GO" id="GO:0004222">
    <property type="term" value="F:metalloendopeptidase activity"/>
    <property type="evidence" value="ECO:0007669"/>
    <property type="project" value="InterPro"/>
</dbReference>
<dbReference type="InterPro" id="IPR001478">
    <property type="entry name" value="PDZ"/>
</dbReference>
<evidence type="ECO:0000256" key="11">
    <source>
        <dbReference type="RuleBase" id="RU362031"/>
    </source>
</evidence>
<evidence type="ECO:0000256" key="5">
    <source>
        <dbReference type="ARBA" id="ARBA00022692"/>
    </source>
</evidence>
<organism evidence="13 14">
    <name type="scientific">Eiseniibacteriota bacterium</name>
    <dbReference type="NCBI Taxonomy" id="2212470"/>
    <lineage>
        <taxon>Bacteria</taxon>
        <taxon>Candidatus Eiseniibacteriota</taxon>
    </lineage>
</organism>
<evidence type="ECO:0000256" key="3">
    <source>
        <dbReference type="ARBA" id="ARBA00007931"/>
    </source>
</evidence>
<dbReference type="PANTHER" id="PTHR42837:SF2">
    <property type="entry name" value="MEMBRANE METALLOPROTEASE ARASP2, CHLOROPLASTIC-RELATED"/>
    <property type="match status" value="1"/>
</dbReference>
<dbReference type="NCBIfam" id="TIGR00054">
    <property type="entry name" value="RIP metalloprotease RseP"/>
    <property type="match status" value="1"/>
</dbReference>
<evidence type="ECO:0000259" key="12">
    <source>
        <dbReference type="PROSITE" id="PS50106"/>
    </source>
</evidence>
<evidence type="ECO:0000256" key="6">
    <source>
        <dbReference type="ARBA" id="ARBA00022801"/>
    </source>
</evidence>
<evidence type="ECO:0000256" key="1">
    <source>
        <dbReference type="ARBA" id="ARBA00001947"/>
    </source>
</evidence>
<evidence type="ECO:0000256" key="9">
    <source>
        <dbReference type="ARBA" id="ARBA00023049"/>
    </source>
</evidence>
<evidence type="ECO:0000313" key="14">
    <source>
        <dbReference type="Proteomes" id="UP000739538"/>
    </source>
</evidence>
<sequence length="371" mass="39832">MPALLSQILPFIFVIGIVVVVHEFGHYIAARSVGIRVERFSVGFPPRMIGKKIGDTDYCISWVPLGGYVKMAGMIDESMENPEKITGAPDEFMSKNFLQKSWVISAGVILNFLLAWVIYSATIIAQGNPIPSDEAFVTMVSEDQPAGQAGLEPGDKLLSIDGVDIASWDSAVEKIHGSAGVPIDLVWEREGERMEATLTPAPKEQADGTEIGLIGIQGTPGIKGYEPVGVGEGMAAGWRQTEWVLSTVVDSIKKLVTGGASVKDLGGPIVIAKWSAEVAEQGFVALLRFVAFISINIGFLNILPIPVLDGGHLVFILLEAVARRPIPTKIKLAIQQVGMIGLLIFMAFVLWNDAANHTGLLSRVIGLFSKS</sequence>
<evidence type="ECO:0000256" key="7">
    <source>
        <dbReference type="ARBA" id="ARBA00022833"/>
    </source>
</evidence>
<dbReference type="GO" id="GO:0016020">
    <property type="term" value="C:membrane"/>
    <property type="evidence" value="ECO:0007669"/>
    <property type="project" value="UniProtKB-SubCell"/>
</dbReference>
<dbReference type="InterPro" id="IPR008915">
    <property type="entry name" value="Peptidase_M50"/>
</dbReference>
<comment type="similarity">
    <text evidence="3 11">Belongs to the peptidase M50B family.</text>
</comment>
<evidence type="ECO:0000256" key="4">
    <source>
        <dbReference type="ARBA" id="ARBA00022670"/>
    </source>
</evidence>
<dbReference type="EC" id="3.4.24.-" evidence="11"/>
<accession>A0A956NC85</accession>
<feature type="transmembrane region" description="Helical" evidence="11">
    <location>
        <begin position="330"/>
        <end position="351"/>
    </location>
</feature>
<keyword evidence="6 11" id="KW-0378">Hydrolase</keyword>
<reference evidence="13" key="1">
    <citation type="submission" date="2020-04" db="EMBL/GenBank/DDBJ databases">
        <authorList>
            <person name="Zhang T."/>
        </authorList>
    </citation>
    <scope>NUCLEOTIDE SEQUENCE</scope>
    <source>
        <strain evidence="13">HKST-UBA02</strain>
    </source>
</reference>
<keyword evidence="8 11" id="KW-1133">Transmembrane helix</keyword>
<dbReference type="EMBL" id="JAGQHS010000055">
    <property type="protein sequence ID" value="MCA9756504.1"/>
    <property type="molecule type" value="Genomic_DNA"/>
</dbReference>
<name>A0A956NC85_UNCEI</name>
<reference evidence="13" key="2">
    <citation type="journal article" date="2021" name="Microbiome">
        <title>Successional dynamics and alternative stable states in a saline activated sludge microbial community over 9 years.</title>
        <authorList>
            <person name="Wang Y."/>
            <person name="Ye J."/>
            <person name="Ju F."/>
            <person name="Liu L."/>
            <person name="Boyd J.A."/>
            <person name="Deng Y."/>
            <person name="Parks D.H."/>
            <person name="Jiang X."/>
            <person name="Yin X."/>
            <person name="Woodcroft B.J."/>
            <person name="Tyson G.W."/>
            <person name="Hugenholtz P."/>
            <person name="Polz M.F."/>
            <person name="Zhang T."/>
        </authorList>
    </citation>
    <scope>NUCLEOTIDE SEQUENCE</scope>
    <source>
        <strain evidence="13">HKST-UBA02</strain>
    </source>
</reference>
<keyword evidence="9 11" id="KW-0482">Metalloprotease</keyword>
<dbReference type="SMART" id="SM00228">
    <property type="entry name" value="PDZ"/>
    <property type="match status" value="1"/>
</dbReference>
<keyword evidence="5 11" id="KW-0812">Transmembrane</keyword>
<dbReference type="Proteomes" id="UP000739538">
    <property type="component" value="Unassembled WGS sequence"/>
</dbReference>
<dbReference type="InterPro" id="IPR041489">
    <property type="entry name" value="PDZ_6"/>
</dbReference>
<dbReference type="SUPFAM" id="SSF50156">
    <property type="entry name" value="PDZ domain-like"/>
    <property type="match status" value="1"/>
</dbReference>
<evidence type="ECO:0000256" key="2">
    <source>
        <dbReference type="ARBA" id="ARBA00004141"/>
    </source>
</evidence>
<comment type="cofactor">
    <cofactor evidence="1 11">
        <name>Zn(2+)</name>
        <dbReference type="ChEBI" id="CHEBI:29105"/>
    </cofactor>
</comment>
<evidence type="ECO:0000256" key="10">
    <source>
        <dbReference type="ARBA" id="ARBA00023136"/>
    </source>
</evidence>
<dbReference type="InterPro" id="IPR036034">
    <property type="entry name" value="PDZ_sf"/>
</dbReference>
<feature type="transmembrane region" description="Helical" evidence="11">
    <location>
        <begin position="289"/>
        <end position="318"/>
    </location>
</feature>
<keyword evidence="11" id="KW-0479">Metal-binding</keyword>
<comment type="subcellular location">
    <subcellularLocation>
        <location evidence="2">Membrane</location>
        <topology evidence="2">Multi-pass membrane protein</topology>
    </subcellularLocation>
</comment>
<dbReference type="PROSITE" id="PS50106">
    <property type="entry name" value="PDZ"/>
    <property type="match status" value="1"/>
</dbReference>
<dbReference type="CDD" id="cd06163">
    <property type="entry name" value="S2P-M50_PDZ_RseP-like"/>
    <property type="match status" value="1"/>
</dbReference>
<gene>
    <name evidence="13" type="primary">rseP</name>
    <name evidence="13" type="ORF">KDA27_11935</name>
</gene>
<evidence type="ECO:0000256" key="8">
    <source>
        <dbReference type="ARBA" id="ARBA00022989"/>
    </source>
</evidence>
<dbReference type="Pfam" id="PF02163">
    <property type="entry name" value="Peptidase_M50"/>
    <property type="match status" value="1"/>
</dbReference>